<name>N6X040_9GAMM</name>
<dbReference type="Pfam" id="PF07411">
    <property type="entry name" value="DUF1508"/>
    <property type="match status" value="2"/>
</dbReference>
<feature type="domain" description="DUF1508" evidence="3">
    <location>
        <begin position="64"/>
        <end position="109"/>
    </location>
</feature>
<dbReference type="Proteomes" id="UP000013165">
    <property type="component" value="Unassembled WGS sequence"/>
</dbReference>
<evidence type="ECO:0000313" key="5">
    <source>
        <dbReference type="Proteomes" id="UP000013165"/>
    </source>
</evidence>
<evidence type="ECO:0000259" key="3">
    <source>
        <dbReference type="Pfam" id="PF07411"/>
    </source>
</evidence>
<dbReference type="EMBL" id="APLQ01000005">
    <property type="protein sequence ID" value="ENO17156.1"/>
    <property type="molecule type" value="Genomic_DNA"/>
</dbReference>
<comment type="caution">
    <text evidence="4">The sequence shown here is derived from an EMBL/GenBank/DDBJ whole genome shotgun (WGS) entry which is preliminary data.</text>
</comment>
<dbReference type="RefSeq" id="WP_004578808.1">
    <property type="nucleotide sequence ID" value="NZ_AP028879.1"/>
</dbReference>
<dbReference type="InterPro" id="IPR010879">
    <property type="entry name" value="DUF1508"/>
</dbReference>
<dbReference type="AlphaFoldDB" id="N6X040"/>
<dbReference type="Gene3D" id="2.30.29.80">
    <property type="match status" value="1"/>
</dbReference>
<evidence type="ECO:0000256" key="2">
    <source>
        <dbReference type="SAM" id="MobiDB-lite"/>
    </source>
</evidence>
<evidence type="ECO:0000256" key="1">
    <source>
        <dbReference type="ARBA" id="ARBA00007576"/>
    </source>
</evidence>
<dbReference type="InterPro" id="IPR051141">
    <property type="entry name" value="UPF0339_domain"/>
</dbReference>
<accession>N6X040</accession>
<dbReference type="eggNOG" id="COG3422">
    <property type="taxonomic scope" value="Bacteria"/>
</dbReference>
<protein>
    <submittedName>
        <fullName evidence="4">DUF1508 domain-containing protein</fullName>
    </submittedName>
</protein>
<evidence type="ECO:0000313" key="4">
    <source>
        <dbReference type="EMBL" id="ENO17156.1"/>
    </source>
</evidence>
<dbReference type="SUPFAM" id="SSF160113">
    <property type="entry name" value="YegP-like"/>
    <property type="match status" value="2"/>
</dbReference>
<reference evidence="4 5" key="1">
    <citation type="journal article" date="2013" name="Genome Announc.">
        <title>Genome Sequence of the Polycyclic Aromatic Hydrocarbon-Degrading Bacterium Strain Marinobacter nanhaiticus D15-8WT.</title>
        <authorList>
            <person name="Cui Z."/>
            <person name="Gao W."/>
            <person name="Li Q."/>
            <person name="Xu G."/>
            <person name="Zheng L."/>
        </authorList>
    </citation>
    <scope>NUCLEOTIDE SEQUENCE [LARGE SCALE GENOMIC DNA]</scope>
    <source>
        <strain evidence="4 5">D15-8W</strain>
    </source>
</reference>
<comment type="similarity">
    <text evidence="1">Belongs to the UPF0339 family. Duplicated subfamily.</text>
</comment>
<gene>
    <name evidence="4" type="ORF">J057_00784</name>
</gene>
<dbReference type="PANTHER" id="PTHR40606:SF1">
    <property type="entry name" value="UPF0339 PROTEIN YEGP"/>
    <property type="match status" value="1"/>
</dbReference>
<dbReference type="PANTHER" id="PTHR40606">
    <property type="match status" value="1"/>
</dbReference>
<dbReference type="STRING" id="626887.J057_00784"/>
<dbReference type="HOGENOM" id="CLU_163886_0_0_6"/>
<dbReference type="InterPro" id="IPR036913">
    <property type="entry name" value="YegP-like_sf"/>
</dbReference>
<feature type="domain" description="DUF1508" evidence="3">
    <location>
        <begin position="11"/>
        <end position="58"/>
    </location>
</feature>
<proteinExistence type="inferred from homology"/>
<dbReference type="OrthoDB" id="9802792at2"/>
<keyword evidence="5" id="KW-1185">Reference proteome</keyword>
<feature type="region of interest" description="Disordered" evidence="2">
    <location>
        <begin position="91"/>
        <end position="111"/>
    </location>
</feature>
<sequence length="111" mass="12202">MPAKYEIFRSDRNSQYYFRLKASNGEPILQSEGYQSKAGAENGVQSVRQHSPSDHYYDRRTSVGGAPYFNLKASNGQVIGTSQMYSSTTGREIGISSVKTNGPTAPVEDQT</sequence>
<organism evidence="4 5">
    <name type="scientific">Marinobacter nanhaiticus D15-8W</name>
    <dbReference type="NCBI Taxonomy" id="626887"/>
    <lineage>
        <taxon>Bacteria</taxon>
        <taxon>Pseudomonadati</taxon>
        <taxon>Pseudomonadota</taxon>
        <taxon>Gammaproteobacteria</taxon>
        <taxon>Pseudomonadales</taxon>
        <taxon>Marinobacteraceae</taxon>
        <taxon>Marinobacter</taxon>
    </lineage>
</organism>